<protein>
    <submittedName>
        <fullName evidence="2">Uncharacterized protein</fullName>
    </submittedName>
</protein>
<feature type="region of interest" description="Disordered" evidence="1">
    <location>
        <begin position="310"/>
        <end position="346"/>
    </location>
</feature>
<accession>A0A8J6DBW8</accession>
<evidence type="ECO:0000313" key="2">
    <source>
        <dbReference type="EMBL" id="KAG8498773.1"/>
    </source>
</evidence>
<feature type="region of interest" description="Disordered" evidence="1">
    <location>
        <begin position="236"/>
        <end position="261"/>
    </location>
</feature>
<keyword evidence="3" id="KW-1185">Reference proteome</keyword>
<dbReference type="OrthoDB" id="1937287at2759"/>
<feature type="compositionally biased region" description="Basic and acidic residues" evidence="1">
    <location>
        <begin position="324"/>
        <end position="337"/>
    </location>
</feature>
<dbReference type="EMBL" id="JAHUZN010000003">
    <property type="protein sequence ID" value="KAG8498773.1"/>
    <property type="molecule type" value="Genomic_DNA"/>
</dbReference>
<evidence type="ECO:0000313" key="3">
    <source>
        <dbReference type="Proteomes" id="UP000701853"/>
    </source>
</evidence>
<dbReference type="Proteomes" id="UP000701853">
    <property type="component" value="Chromosome 3"/>
</dbReference>
<organism evidence="2 3">
    <name type="scientific">Gossypium anomalum</name>
    <dbReference type="NCBI Taxonomy" id="47600"/>
    <lineage>
        <taxon>Eukaryota</taxon>
        <taxon>Viridiplantae</taxon>
        <taxon>Streptophyta</taxon>
        <taxon>Embryophyta</taxon>
        <taxon>Tracheophyta</taxon>
        <taxon>Spermatophyta</taxon>
        <taxon>Magnoliopsida</taxon>
        <taxon>eudicotyledons</taxon>
        <taxon>Gunneridae</taxon>
        <taxon>Pentapetalae</taxon>
        <taxon>rosids</taxon>
        <taxon>malvids</taxon>
        <taxon>Malvales</taxon>
        <taxon>Malvaceae</taxon>
        <taxon>Malvoideae</taxon>
        <taxon>Gossypium</taxon>
    </lineage>
</organism>
<gene>
    <name evidence="2" type="ORF">CXB51_005219</name>
</gene>
<reference evidence="2 3" key="1">
    <citation type="journal article" date="2021" name="bioRxiv">
        <title>The Gossypium anomalum genome as a resource for cotton improvement and evolutionary analysis of hybrid incompatibility.</title>
        <authorList>
            <person name="Grover C.E."/>
            <person name="Yuan D."/>
            <person name="Arick M.A."/>
            <person name="Miller E.R."/>
            <person name="Hu G."/>
            <person name="Peterson D.G."/>
            <person name="Wendel J.F."/>
            <person name="Udall J.A."/>
        </authorList>
    </citation>
    <scope>NUCLEOTIDE SEQUENCE [LARGE SCALE GENOMIC DNA]</scope>
    <source>
        <strain evidence="2">JFW-Udall</strain>
        <tissue evidence="2">Leaf</tissue>
    </source>
</reference>
<proteinExistence type="predicted"/>
<dbReference type="AlphaFoldDB" id="A0A8J6DBW8"/>
<sequence length="376" mass="43014">MVITSTFSPREYDISSLTITILLFSSEIESTARRNRREIRRSLQYIEEETTNTNEMAENQNNPLPPVVATNPDEDPNTHLANFLEFCDTFKINRVQTFHNGLNPSTRQMIDAAAGGTINNKTPKEAYEFIEEMSLNNYQCQVMRTKLTKADSVFNVDSVTMLSNQIEFLTKKIDGLFGSMQVHPIMQCDASGGGMGNSEYPPYDPNMENEQMNHMGNNPRPHNNPYSNTYNAGWRNHPNFSWGGQGNQRPPPPLGFQQQPYQQEKKPNLEEMMTKETIGSLPSNIEPNPKEHVKVVTLRSGKVLVEYKKNLPQEADRNEDEEVKPENNEKPVLREYKPPIPYPAKLKKDARMHNSELLTNNKKFEELSTVELNEEC</sequence>
<comment type="caution">
    <text evidence="2">The sequence shown here is derived from an EMBL/GenBank/DDBJ whole genome shotgun (WGS) entry which is preliminary data.</text>
</comment>
<name>A0A8J6DBW8_9ROSI</name>
<evidence type="ECO:0000256" key="1">
    <source>
        <dbReference type="SAM" id="MobiDB-lite"/>
    </source>
</evidence>